<keyword evidence="2" id="KW-0812">Transmembrane</keyword>
<evidence type="ECO:0000313" key="4">
    <source>
        <dbReference type="Proteomes" id="UP000198857"/>
    </source>
</evidence>
<feature type="region of interest" description="Disordered" evidence="1">
    <location>
        <begin position="155"/>
        <end position="174"/>
    </location>
</feature>
<reference evidence="4" key="1">
    <citation type="submission" date="2016-10" db="EMBL/GenBank/DDBJ databases">
        <authorList>
            <person name="Varghese N."/>
            <person name="Submissions S."/>
        </authorList>
    </citation>
    <scope>NUCLEOTIDE SEQUENCE [LARGE SCALE GENOMIC DNA]</scope>
    <source>
        <strain evidence="4">DSM 44208</strain>
    </source>
</reference>
<dbReference type="RefSeq" id="WP_091115651.1">
    <property type="nucleotide sequence ID" value="NZ_FOWQ01000010.1"/>
</dbReference>
<feature type="transmembrane region" description="Helical" evidence="2">
    <location>
        <begin position="76"/>
        <end position="98"/>
    </location>
</feature>
<dbReference type="OrthoDB" id="3267263at2"/>
<gene>
    <name evidence="3" type="ORF">SAMN05660464_0090</name>
</gene>
<dbReference type="EMBL" id="FOWQ01000010">
    <property type="protein sequence ID" value="SFP90585.1"/>
    <property type="molecule type" value="Genomic_DNA"/>
</dbReference>
<protein>
    <recommendedName>
        <fullName evidence="5">DoxX protein</fullName>
    </recommendedName>
</protein>
<evidence type="ECO:0008006" key="5">
    <source>
        <dbReference type="Google" id="ProtNLM"/>
    </source>
</evidence>
<name>A0A1I5U5J6_9ACTN</name>
<accession>A0A1I5U5J6</accession>
<sequence>MALPITLSEIGPRISAGAFILNSGLGKRAADDQTAAGLHGFASGSYPFLEDVEPQQFVRVLSTAEIAVGAALLTPFVPTALAGAVLTGFAGGLLGLYLRTPGMHKEGSLAPTEQGLSIAKDVWLLGIGVGLLTRGTVDRGDRKVSRAARTLAKANRKVSRAERRAERRAVRAAA</sequence>
<evidence type="ECO:0000256" key="1">
    <source>
        <dbReference type="SAM" id="MobiDB-lite"/>
    </source>
</evidence>
<dbReference type="AlphaFoldDB" id="A0A1I5U5J6"/>
<keyword evidence="4" id="KW-1185">Reference proteome</keyword>
<dbReference type="STRING" id="1523247.SAMN05660464_0090"/>
<proteinExistence type="predicted"/>
<dbReference type="Proteomes" id="UP000198857">
    <property type="component" value="Unassembled WGS sequence"/>
</dbReference>
<keyword evidence="2" id="KW-0472">Membrane</keyword>
<keyword evidence="2" id="KW-1133">Transmembrane helix</keyword>
<feature type="compositionally biased region" description="Basic and acidic residues" evidence="1">
    <location>
        <begin position="159"/>
        <end position="174"/>
    </location>
</feature>
<evidence type="ECO:0000256" key="2">
    <source>
        <dbReference type="SAM" id="Phobius"/>
    </source>
</evidence>
<organism evidence="3 4">
    <name type="scientific">Geodermatophilus dictyosporus</name>
    <dbReference type="NCBI Taxonomy" id="1523247"/>
    <lineage>
        <taxon>Bacteria</taxon>
        <taxon>Bacillati</taxon>
        <taxon>Actinomycetota</taxon>
        <taxon>Actinomycetes</taxon>
        <taxon>Geodermatophilales</taxon>
        <taxon>Geodermatophilaceae</taxon>
        <taxon>Geodermatophilus</taxon>
    </lineage>
</organism>
<evidence type="ECO:0000313" key="3">
    <source>
        <dbReference type="EMBL" id="SFP90585.1"/>
    </source>
</evidence>